<gene>
    <name evidence="2" type="ORF">DPMN_012720</name>
</gene>
<dbReference type="Proteomes" id="UP000828390">
    <property type="component" value="Unassembled WGS sequence"/>
</dbReference>
<evidence type="ECO:0000313" key="3">
    <source>
        <dbReference type="Proteomes" id="UP000828390"/>
    </source>
</evidence>
<feature type="region of interest" description="Disordered" evidence="1">
    <location>
        <begin position="1"/>
        <end position="27"/>
    </location>
</feature>
<dbReference type="EMBL" id="JAIWYP010000001">
    <property type="protein sequence ID" value="KAH3888680.1"/>
    <property type="molecule type" value="Genomic_DNA"/>
</dbReference>
<comment type="caution">
    <text evidence="2">The sequence shown here is derived from an EMBL/GenBank/DDBJ whole genome shotgun (WGS) entry which is preliminary data.</text>
</comment>
<name>A0A9D4N3Y6_DREPO</name>
<dbReference type="AlphaFoldDB" id="A0A9D4N3Y6"/>
<reference evidence="2" key="1">
    <citation type="journal article" date="2019" name="bioRxiv">
        <title>The Genome of the Zebra Mussel, Dreissena polymorpha: A Resource for Invasive Species Research.</title>
        <authorList>
            <person name="McCartney M.A."/>
            <person name="Auch B."/>
            <person name="Kono T."/>
            <person name="Mallez S."/>
            <person name="Zhang Y."/>
            <person name="Obille A."/>
            <person name="Becker A."/>
            <person name="Abrahante J.E."/>
            <person name="Garbe J."/>
            <person name="Badalamenti J.P."/>
            <person name="Herman A."/>
            <person name="Mangelson H."/>
            <person name="Liachko I."/>
            <person name="Sullivan S."/>
            <person name="Sone E.D."/>
            <person name="Koren S."/>
            <person name="Silverstein K.A.T."/>
            <person name="Beckman K.B."/>
            <person name="Gohl D.M."/>
        </authorList>
    </citation>
    <scope>NUCLEOTIDE SEQUENCE</scope>
    <source>
        <strain evidence="2">Duluth1</strain>
        <tissue evidence="2">Whole animal</tissue>
    </source>
</reference>
<reference evidence="2" key="2">
    <citation type="submission" date="2020-11" db="EMBL/GenBank/DDBJ databases">
        <authorList>
            <person name="McCartney M.A."/>
            <person name="Auch B."/>
            <person name="Kono T."/>
            <person name="Mallez S."/>
            <person name="Becker A."/>
            <person name="Gohl D.M."/>
            <person name="Silverstein K.A.T."/>
            <person name="Koren S."/>
            <person name="Bechman K.B."/>
            <person name="Herman A."/>
            <person name="Abrahante J.E."/>
            <person name="Garbe J."/>
        </authorList>
    </citation>
    <scope>NUCLEOTIDE SEQUENCE</scope>
    <source>
        <strain evidence="2">Duluth1</strain>
        <tissue evidence="2">Whole animal</tissue>
    </source>
</reference>
<protein>
    <submittedName>
        <fullName evidence="2">Uncharacterized protein</fullName>
    </submittedName>
</protein>
<accession>A0A9D4N3Y6</accession>
<sequence length="82" mass="8956">MTNSAEDYIGPLANSFSPEKRSLSNNTNSLNLSFNTAKVTKRFLGLLLHSSIILRGRMPGTEFLVPCQWTPVIGNASIAAQF</sequence>
<evidence type="ECO:0000256" key="1">
    <source>
        <dbReference type="SAM" id="MobiDB-lite"/>
    </source>
</evidence>
<organism evidence="2 3">
    <name type="scientific">Dreissena polymorpha</name>
    <name type="common">Zebra mussel</name>
    <name type="synonym">Mytilus polymorpha</name>
    <dbReference type="NCBI Taxonomy" id="45954"/>
    <lineage>
        <taxon>Eukaryota</taxon>
        <taxon>Metazoa</taxon>
        <taxon>Spiralia</taxon>
        <taxon>Lophotrochozoa</taxon>
        <taxon>Mollusca</taxon>
        <taxon>Bivalvia</taxon>
        <taxon>Autobranchia</taxon>
        <taxon>Heteroconchia</taxon>
        <taxon>Euheterodonta</taxon>
        <taxon>Imparidentia</taxon>
        <taxon>Neoheterodontei</taxon>
        <taxon>Myida</taxon>
        <taxon>Dreissenoidea</taxon>
        <taxon>Dreissenidae</taxon>
        <taxon>Dreissena</taxon>
    </lineage>
</organism>
<evidence type="ECO:0000313" key="2">
    <source>
        <dbReference type="EMBL" id="KAH3888680.1"/>
    </source>
</evidence>
<proteinExistence type="predicted"/>
<keyword evidence="3" id="KW-1185">Reference proteome</keyword>